<evidence type="ECO:0000313" key="2">
    <source>
        <dbReference type="EMBL" id="KAF2865680.1"/>
    </source>
</evidence>
<reference evidence="2 3" key="1">
    <citation type="submission" date="2020-01" db="EMBL/GenBank/DDBJ databases">
        <authorList>
            <consortium name="DOE Joint Genome Institute"/>
            <person name="Haridas S."/>
            <person name="Albert R."/>
            <person name="Binder M."/>
            <person name="Bloem J."/>
            <person name="Labutti K."/>
            <person name="Salamov A."/>
            <person name="Andreopoulos B."/>
            <person name="Baker S.E."/>
            <person name="Barry K."/>
            <person name="Bills G."/>
            <person name="Bluhm B.H."/>
            <person name="Cannon C."/>
            <person name="Castanera R."/>
            <person name="Culley D.E."/>
            <person name="Daum C."/>
            <person name="Ezra D."/>
            <person name="Gonzalez J.B."/>
            <person name="Henrissat B."/>
            <person name="Kuo A."/>
            <person name="Liang C."/>
            <person name="Lipzen A."/>
            <person name="Lutzoni F."/>
            <person name="Magnuson J."/>
            <person name="Mondo S."/>
            <person name="Nolan M."/>
            <person name="Ohm R."/>
            <person name="Pangilinan J."/>
            <person name="Park H.-J.H."/>
            <person name="Ramirez L."/>
            <person name="Alfaro M."/>
            <person name="Sun H."/>
            <person name="Tritt A."/>
            <person name="Yoshinaga Y."/>
            <person name="Zwiers L.-H.L."/>
            <person name="Turgeon B.G."/>
            <person name="Goodwin S.B."/>
            <person name="Spatafora J.W."/>
            <person name="Crous P.W."/>
            <person name="Grigoriev I.V."/>
        </authorList>
    </citation>
    <scope>NUCLEOTIDE SEQUENCE [LARGE SCALE GENOMIC DNA]</scope>
    <source>
        <strain evidence="2 3">CBS 611.86</strain>
    </source>
</reference>
<name>A0A7C8M089_9PLEO</name>
<evidence type="ECO:0000313" key="3">
    <source>
        <dbReference type="Proteomes" id="UP000481861"/>
    </source>
</evidence>
<dbReference type="AlphaFoldDB" id="A0A7C8M089"/>
<evidence type="ECO:0000256" key="1">
    <source>
        <dbReference type="SAM" id="MobiDB-lite"/>
    </source>
</evidence>
<proteinExistence type="predicted"/>
<feature type="region of interest" description="Disordered" evidence="1">
    <location>
        <begin position="357"/>
        <end position="390"/>
    </location>
</feature>
<evidence type="ECO:0008006" key="4">
    <source>
        <dbReference type="Google" id="ProtNLM"/>
    </source>
</evidence>
<keyword evidence="3" id="KW-1185">Reference proteome</keyword>
<sequence>MRKTAPFELYIRRALGDPDAEIFQRSSHIRTPTLVAGHTHRVILYRGSFNPPHQGHKDALCHAFFRSGSDLNIVAAMIVTLPDTAVAYKYRKIANNDVPAYVLTEAQRKRLWNASGLHGGWHFFFPNPIDQSQQFTEDVRYEAGREGFDVRFITLLGPDYVNVQGTNSGEVLVAGTGNDDRVNFRGEHPSGFRSVKEYGPWTMLKLDKGLIRQLGTEGSPQWLEQKLQMLVPDQVKGLPEDPVKRRKALEFRLQRNLRRLGPVRVCQHLTGPPHQWLRFVPTRFIGMTSGANFLGDKVEGISSTRIRRTIANQTSREAFIEALGGMALSPELLYEYIIEARAVEKREKEAQILREKREEKVLRKRKRQEKQHERPAQNVKRKKDDVKFQS</sequence>
<organism evidence="2 3">
    <name type="scientific">Massariosphaeria phaeospora</name>
    <dbReference type="NCBI Taxonomy" id="100035"/>
    <lineage>
        <taxon>Eukaryota</taxon>
        <taxon>Fungi</taxon>
        <taxon>Dikarya</taxon>
        <taxon>Ascomycota</taxon>
        <taxon>Pezizomycotina</taxon>
        <taxon>Dothideomycetes</taxon>
        <taxon>Pleosporomycetidae</taxon>
        <taxon>Pleosporales</taxon>
        <taxon>Pleosporales incertae sedis</taxon>
        <taxon>Massariosphaeria</taxon>
    </lineage>
</organism>
<dbReference type="SUPFAM" id="SSF52374">
    <property type="entry name" value="Nucleotidylyl transferase"/>
    <property type="match status" value="1"/>
</dbReference>
<gene>
    <name evidence="2" type="ORF">BDV95DRAFT_599642</name>
</gene>
<accession>A0A7C8M089</accession>
<protein>
    <recommendedName>
        <fullName evidence="4">Cytidyltransferase-like domain-containing protein</fullName>
    </recommendedName>
</protein>
<dbReference type="OrthoDB" id="3558741at2759"/>
<dbReference type="Proteomes" id="UP000481861">
    <property type="component" value="Unassembled WGS sequence"/>
</dbReference>
<comment type="caution">
    <text evidence="2">The sequence shown here is derived from an EMBL/GenBank/DDBJ whole genome shotgun (WGS) entry which is preliminary data.</text>
</comment>
<dbReference type="EMBL" id="JAADJZ010000032">
    <property type="protein sequence ID" value="KAF2865680.1"/>
    <property type="molecule type" value="Genomic_DNA"/>
</dbReference>